<dbReference type="EMBL" id="VJZD01000003">
    <property type="protein sequence ID" value="MPY30039.1"/>
    <property type="molecule type" value="Genomic_DNA"/>
</dbReference>
<sequence length="64" mass="7091">MYEFLMHLLRDSLPEFVGSLLSTTVLATAGWSAKQIWSRRQPRQNSVGASPPADNDSSDREPAT</sequence>
<gene>
    <name evidence="2" type="ORF">FNH09_01445</name>
</gene>
<accession>A0A5N8V4L4</accession>
<comment type="caution">
    <text evidence="2">The sequence shown here is derived from an EMBL/GenBank/DDBJ whole genome shotgun (WGS) entry which is preliminary data.</text>
</comment>
<evidence type="ECO:0000313" key="3">
    <source>
        <dbReference type="Proteomes" id="UP000325849"/>
    </source>
</evidence>
<dbReference type="AlphaFoldDB" id="A0A5N8V4L4"/>
<evidence type="ECO:0000256" key="1">
    <source>
        <dbReference type="SAM" id="MobiDB-lite"/>
    </source>
</evidence>
<protein>
    <submittedName>
        <fullName evidence="2">Uncharacterized protein</fullName>
    </submittedName>
</protein>
<evidence type="ECO:0000313" key="2">
    <source>
        <dbReference type="EMBL" id="MPY30039.1"/>
    </source>
</evidence>
<dbReference type="Proteomes" id="UP000325849">
    <property type="component" value="Unassembled WGS sequence"/>
</dbReference>
<dbReference type="RefSeq" id="WP_152884237.1">
    <property type="nucleotide sequence ID" value="NZ_VJZD01000003.1"/>
</dbReference>
<name>A0A5N8V4L4_9ACTN</name>
<feature type="region of interest" description="Disordered" evidence="1">
    <location>
        <begin position="37"/>
        <end position="64"/>
    </location>
</feature>
<reference evidence="2 3" key="1">
    <citation type="submission" date="2019-07" db="EMBL/GenBank/DDBJ databases">
        <title>New species of Amycolatopsis and Streptomyces.</title>
        <authorList>
            <person name="Duangmal K."/>
            <person name="Teo W.F.A."/>
            <person name="Lipun K."/>
        </authorList>
    </citation>
    <scope>NUCLEOTIDE SEQUENCE [LARGE SCALE GENOMIC DNA]</scope>
    <source>
        <strain evidence="2 3">NBRC 109810</strain>
    </source>
</reference>
<proteinExistence type="predicted"/>
<keyword evidence="3" id="KW-1185">Reference proteome</keyword>
<organism evidence="2 3">
    <name type="scientific">Streptomyces adustus</name>
    <dbReference type="NCBI Taxonomy" id="1609272"/>
    <lineage>
        <taxon>Bacteria</taxon>
        <taxon>Bacillati</taxon>
        <taxon>Actinomycetota</taxon>
        <taxon>Actinomycetes</taxon>
        <taxon>Kitasatosporales</taxon>
        <taxon>Streptomycetaceae</taxon>
        <taxon>Streptomyces</taxon>
    </lineage>
</organism>